<dbReference type="InterPro" id="IPR031991">
    <property type="entry name" value="Rev1_C"/>
</dbReference>
<dbReference type="InterPro" id="IPR017961">
    <property type="entry name" value="DNA_pol_Y-fam_little_finger"/>
</dbReference>
<dbReference type="InterPro" id="IPR036775">
    <property type="entry name" value="DNA_pol_Y-fam_lit_finger_sf"/>
</dbReference>
<keyword evidence="11" id="KW-0460">Magnesium</keyword>
<keyword evidence="15" id="KW-0539">Nucleus</keyword>
<keyword evidence="8" id="KW-0548">Nucleotidyltransferase</keyword>
<dbReference type="FunFam" id="3.30.1490.100:FF:000001">
    <property type="entry name" value="DNA repair protein REV1"/>
    <property type="match status" value="1"/>
</dbReference>
<dbReference type="RefSeq" id="XP_028499000.1">
    <property type="nucleotide sequence ID" value="XM_028640136.1"/>
</dbReference>
<feature type="region of interest" description="Disordered" evidence="18">
    <location>
        <begin position="161"/>
        <end position="181"/>
    </location>
</feature>
<feature type="region of interest" description="Disordered" evidence="18">
    <location>
        <begin position="892"/>
        <end position="923"/>
    </location>
</feature>
<feature type="region of interest" description="Disordered" evidence="18">
    <location>
        <begin position="1"/>
        <end position="33"/>
    </location>
</feature>
<evidence type="ECO:0000256" key="7">
    <source>
        <dbReference type="ARBA" id="ARBA00022679"/>
    </source>
</evidence>
<gene>
    <name evidence="21" type="primary">REV1</name>
    <name evidence="21" type="ORF">D7B24_005993</name>
</gene>
<dbReference type="InterPro" id="IPR043128">
    <property type="entry name" value="Rev_trsase/Diguanyl_cyclase"/>
</dbReference>
<keyword evidence="13" id="KW-0496">Mitochondrion</keyword>
<comment type="subcellular location">
    <subcellularLocation>
        <location evidence="3">Mitochondrion</location>
    </subcellularLocation>
    <subcellularLocation>
        <location evidence="2">Nucleus</location>
    </subcellularLocation>
</comment>
<evidence type="ECO:0000256" key="3">
    <source>
        <dbReference type="ARBA" id="ARBA00004173"/>
    </source>
</evidence>
<feature type="compositionally biased region" description="Low complexity" evidence="18">
    <location>
        <begin position="224"/>
        <end position="234"/>
    </location>
</feature>
<evidence type="ECO:0000259" key="20">
    <source>
        <dbReference type="PROSITE" id="PS50173"/>
    </source>
</evidence>
<keyword evidence="6" id="KW-0237">DNA synthesis</keyword>
<dbReference type="Pfam" id="PF00817">
    <property type="entry name" value="IMS"/>
    <property type="match status" value="1"/>
</dbReference>
<dbReference type="Gene3D" id="6.10.250.1630">
    <property type="match status" value="1"/>
</dbReference>
<evidence type="ECO:0000256" key="6">
    <source>
        <dbReference type="ARBA" id="ARBA00022634"/>
    </source>
</evidence>
<dbReference type="InterPro" id="IPR043502">
    <property type="entry name" value="DNA/RNA_pol_sf"/>
</dbReference>
<dbReference type="Gene3D" id="3.30.70.270">
    <property type="match status" value="1"/>
</dbReference>
<evidence type="ECO:0000256" key="9">
    <source>
        <dbReference type="ARBA" id="ARBA00022723"/>
    </source>
</evidence>
<feature type="domain" description="BRCT" evidence="19">
    <location>
        <begin position="61"/>
        <end position="149"/>
    </location>
</feature>
<feature type="compositionally biased region" description="Polar residues" evidence="18">
    <location>
        <begin position="162"/>
        <end position="179"/>
    </location>
</feature>
<dbReference type="GO" id="GO:0003887">
    <property type="term" value="F:DNA-directed DNA polymerase activity"/>
    <property type="evidence" value="ECO:0007669"/>
    <property type="project" value="InterPro"/>
</dbReference>
<dbReference type="InterPro" id="IPR025527">
    <property type="entry name" value="HUWE1/Rev1_UBM"/>
</dbReference>
<dbReference type="PANTHER" id="PTHR45990:SF1">
    <property type="entry name" value="DNA REPAIR PROTEIN REV1"/>
    <property type="match status" value="1"/>
</dbReference>
<dbReference type="FunFam" id="3.40.50.10190:FF:000011">
    <property type="entry name" value="DNA repair protein REV1"/>
    <property type="match status" value="1"/>
</dbReference>
<evidence type="ECO:0000256" key="13">
    <source>
        <dbReference type="ARBA" id="ARBA00023128"/>
    </source>
</evidence>
<sequence length="1184" mass="130343">MGSRLEKNSSQVRKRIEGHSFEDEEGEEYEPSKFGGFRDYFRRKKIKLQNLDANLRAASSDKPQLFKGIVAHVSGYTQPSLSVLHRELVQHGAGFLQYLDGKTMATHIVASTLPPKKAVEFSRYRIVKPAWVMDSIKAGKLLPWTDYRVLDDGPKQKIMNFSGGSFLSQATPRNQTGYKEQSRDSFYANEFANSASKTQTPLKTQHAGVHQETPSRAPLQRPQSSAAPSHPSSSGQYSDGFDDSIFDQMEIEMPDSLANTQKTTPTVKPLAIQSPAPLAVIREEAARPMPMEFELDPPEKKTLSSDPDYRADELVVPQVSDGNMPENMTSEEHNAWLLSDPRMRKSSTANPNFLQQYYSESRLHHLSTWKAELKSKMQRLAKEAKSGIKVAKRKPGTRRYILHVDFDSFFCAVSLKKHPELVDKPVVIAHSPGHGSEIASCNYPSRKFGVKNGMWMKKAVELCPELKVLPYDFPAYEEASALFYEAILTVGGIVQSVSVDEALLDVSAVVCDGVGSDGGAVDEGSIWREQEFAEALALDLRKKIKAKTDCDVSVGIGGNILQAKVALRRAKPAGQYHLKPDDVLDMIGELEVRGLPGVAHSMSGKLEEVGIKFVKDIRSFSKERLSGILGPKTGEKLWEYARGIDRTEVGEQAARKSVSAEVNWGIRFINQAEAEEFIVNLCKELERRLLNEQVKGKQLTLKVMRRSLDAPLDPVKHLGHGKCDTFNKSIVFGVATHNGETIGKEAVSILRSLKLRPGDLRGLGAQMTKLEPIKTGLTAVDGSQKRLAFPTFSAPTSAKKSKTDPIEETESPQKKKLSVGGKGFDEDPIADDPLTPKKPKPVHPALAIARAGAVDAKATTPLNIAGTQFIMPTQVDPLVLAELPQDIRSKLQSRQQPLSFARAGSPATRPRSESPAVFDAPPPSQVDPEVFHALPDDMKAEVLASYGRRPTPVPMPQSPRRDRIIQAKKATTPTRRGRGGARKTRERLHDAAANRMQTNFMPPQADAAAAQEDLQELDPDFLAELPEELRREVVEDHRRKRLARRGGLNLAAPARRPQQAEASGASSSNGKLQFPAAPPKIDFTGTGVTAVADVKDMLEAWHGQSKEEGPHKADVQVLATYLGRVVLEERNMNKAVQLVKWVDFLISTDPGNGPGKRGWQKALAGVKHEVQEAVKQRGLGPVSF</sequence>
<dbReference type="Pfam" id="PF14377">
    <property type="entry name" value="UBM"/>
    <property type="match status" value="3"/>
</dbReference>
<dbReference type="EMBL" id="RBVV01000004">
    <property type="protein sequence ID" value="RNJ60842.1"/>
    <property type="molecule type" value="Genomic_DNA"/>
</dbReference>
<name>A0A3M9YLL1_9PEZI</name>
<dbReference type="GO" id="GO:0005739">
    <property type="term" value="C:mitochondrion"/>
    <property type="evidence" value="ECO:0007669"/>
    <property type="project" value="UniProtKB-SubCell"/>
</dbReference>
<dbReference type="Proteomes" id="UP000267145">
    <property type="component" value="Unassembled WGS sequence"/>
</dbReference>
<dbReference type="GO" id="GO:0042276">
    <property type="term" value="P:error-prone translesion synthesis"/>
    <property type="evidence" value="ECO:0007669"/>
    <property type="project" value="TreeGrafter"/>
</dbReference>
<dbReference type="SUPFAM" id="SSF56672">
    <property type="entry name" value="DNA/RNA polymerases"/>
    <property type="match status" value="1"/>
</dbReference>
<dbReference type="CDD" id="cd17719">
    <property type="entry name" value="BRCT_Rev1"/>
    <property type="match status" value="1"/>
</dbReference>
<evidence type="ECO:0000256" key="8">
    <source>
        <dbReference type="ARBA" id="ARBA00022695"/>
    </source>
</evidence>
<keyword evidence="9" id="KW-0479">Metal-binding</keyword>
<dbReference type="GO" id="GO:0003684">
    <property type="term" value="F:damaged DNA binding"/>
    <property type="evidence" value="ECO:0007669"/>
    <property type="project" value="InterPro"/>
</dbReference>
<dbReference type="InterPro" id="IPR053848">
    <property type="entry name" value="IMS_HHH_1"/>
</dbReference>
<dbReference type="SMART" id="SM00292">
    <property type="entry name" value="BRCT"/>
    <property type="match status" value="1"/>
</dbReference>
<dbReference type="Gene3D" id="6.10.250.1490">
    <property type="match status" value="1"/>
</dbReference>
<dbReference type="FunFam" id="3.30.70.270:FF:000040">
    <property type="entry name" value="DNA repair protein REV1"/>
    <property type="match status" value="1"/>
</dbReference>
<evidence type="ECO:0000256" key="14">
    <source>
        <dbReference type="ARBA" id="ARBA00023204"/>
    </source>
</evidence>
<evidence type="ECO:0000256" key="10">
    <source>
        <dbReference type="ARBA" id="ARBA00022763"/>
    </source>
</evidence>
<proteinExistence type="inferred from homology"/>
<dbReference type="PROSITE" id="PS50172">
    <property type="entry name" value="BRCT"/>
    <property type="match status" value="1"/>
</dbReference>
<keyword evidence="10" id="KW-0227">DNA damage</keyword>
<feature type="compositionally biased region" description="Low complexity" evidence="18">
    <location>
        <begin position="1051"/>
        <end position="1060"/>
    </location>
</feature>
<dbReference type="Pfam" id="PF21999">
    <property type="entry name" value="IMS_HHH_1"/>
    <property type="match status" value="1"/>
</dbReference>
<dbReference type="GO" id="GO:0046872">
    <property type="term" value="F:metal ion binding"/>
    <property type="evidence" value="ECO:0007669"/>
    <property type="project" value="UniProtKB-KW"/>
</dbReference>
<dbReference type="InterPro" id="IPR038401">
    <property type="entry name" value="Rev1_C_sf"/>
</dbReference>
<dbReference type="PROSITE" id="PS50173">
    <property type="entry name" value="UMUC"/>
    <property type="match status" value="1"/>
</dbReference>
<accession>A0A3M9YLL1</accession>
<evidence type="ECO:0000313" key="22">
    <source>
        <dbReference type="Proteomes" id="UP000267145"/>
    </source>
</evidence>
<dbReference type="AlphaFoldDB" id="A0A3M9YLL1"/>
<evidence type="ECO:0000256" key="2">
    <source>
        <dbReference type="ARBA" id="ARBA00004123"/>
    </source>
</evidence>
<dbReference type="Pfam" id="PF11799">
    <property type="entry name" value="IMS_C"/>
    <property type="match status" value="1"/>
</dbReference>
<dbReference type="PANTHER" id="PTHR45990">
    <property type="entry name" value="DNA REPAIR PROTEIN REV1"/>
    <property type="match status" value="1"/>
</dbReference>
<dbReference type="Gene3D" id="1.20.58.1280">
    <property type="entry name" value="DNA repair protein Rev1, C-terminal domain"/>
    <property type="match status" value="1"/>
</dbReference>
<feature type="region of interest" description="Disordered" evidence="18">
    <location>
        <begin position="788"/>
        <end position="841"/>
    </location>
</feature>
<evidence type="ECO:0000256" key="15">
    <source>
        <dbReference type="ARBA" id="ARBA00023242"/>
    </source>
</evidence>
<feature type="region of interest" description="Disordered" evidence="18">
    <location>
        <begin position="196"/>
        <end position="242"/>
    </location>
</feature>
<evidence type="ECO:0000256" key="17">
    <source>
        <dbReference type="ARBA" id="ARBA00081902"/>
    </source>
</evidence>
<dbReference type="Gene3D" id="3.30.1490.100">
    <property type="entry name" value="DNA polymerase, Y-family, little finger domain"/>
    <property type="match status" value="1"/>
</dbReference>
<keyword evidence="7 21" id="KW-0808">Transferase</keyword>
<dbReference type="Gene3D" id="3.40.1170.60">
    <property type="match status" value="1"/>
</dbReference>
<keyword evidence="12" id="KW-0238">DNA-binding</keyword>
<dbReference type="InterPro" id="IPR036420">
    <property type="entry name" value="BRCT_dom_sf"/>
</dbReference>
<dbReference type="STRING" id="1051616.A0A3M9YLL1"/>
<dbReference type="InterPro" id="IPR001357">
    <property type="entry name" value="BRCT_dom"/>
</dbReference>
<feature type="region of interest" description="Disordered" evidence="18">
    <location>
        <begin position="1045"/>
        <end position="1078"/>
    </location>
</feature>
<protein>
    <recommendedName>
        <fullName evidence="5">DNA repair protein REV1</fullName>
    </recommendedName>
    <alternativeName>
        <fullName evidence="17">Reversionless protein 1</fullName>
    </alternativeName>
</protein>
<keyword evidence="22" id="KW-1185">Reference proteome</keyword>
<evidence type="ECO:0000256" key="12">
    <source>
        <dbReference type="ARBA" id="ARBA00023125"/>
    </source>
</evidence>
<comment type="function">
    <text evidence="16">Deoxycytidyl transferase involved in DNA repair. Transfers a dCMP residue from dCTP to the 3'-end of a DNA primer in a template-dependent reaction. May assist in the first step in the bypass of abasic lesions by the insertion of a nucleotide opposite the lesion. Required for normal induction of mutations by physical and chemical agents. Involved in mitochondrial DNA mutagenesis.</text>
</comment>
<evidence type="ECO:0000256" key="16">
    <source>
        <dbReference type="ARBA" id="ARBA00058985"/>
    </source>
</evidence>
<dbReference type="Gene3D" id="3.40.50.10190">
    <property type="entry name" value="BRCT domain"/>
    <property type="match status" value="1"/>
</dbReference>
<evidence type="ECO:0000256" key="5">
    <source>
        <dbReference type="ARBA" id="ARBA00020399"/>
    </source>
</evidence>
<comment type="similarity">
    <text evidence="4">Belongs to the DNA polymerase type-Y family.</text>
</comment>
<evidence type="ECO:0000256" key="18">
    <source>
        <dbReference type="SAM" id="MobiDB-lite"/>
    </source>
</evidence>
<dbReference type="GO" id="GO:0006281">
    <property type="term" value="P:DNA repair"/>
    <property type="evidence" value="ECO:0007669"/>
    <property type="project" value="UniProtKB-KW"/>
</dbReference>
<keyword evidence="14" id="KW-0234">DNA repair</keyword>
<dbReference type="CDD" id="cd01701">
    <property type="entry name" value="PolY_Rev1"/>
    <property type="match status" value="1"/>
</dbReference>
<reference evidence="21 22" key="1">
    <citation type="submission" date="2018-10" db="EMBL/GenBank/DDBJ databases">
        <title>Genome sequence of Verticillium nonalfalfae VnAa140.</title>
        <authorList>
            <person name="Stajich J.E."/>
            <person name="Kasson M.T."/>
        </authorList>
    </citation>
    <scope>NUCLEOTIDE SEQUENCE [LARGE SCALE GENOMIC DNA]</scope>
    <source>
        <strain evidence="21 22">VnAa140</strain>
    </source>
</reference>
<dbReference type="GO" id="GO:0070987">
    <property type="term" value="P:error-free translesion synthesis"/>
    <property type="evidence" value="ECO:0007669"/>
    <property type="project" value="UniProtKB-ARBA"/>
</dbReference>
<dbReference type="SUPFAM" id="SSF52113">
    <property type="entry name" value="BRCT domain"/>
    <property type="match status" value="1"/>
</dbReference>
<organism evidence="21 22">
    <name type="scientific">Verticillium nonalfalfae</name>
    <dbReference type="NCBI Taxonomy" id="1051616"/>
    <lineage>
        <taxon>Eukaryota</taxon>
        <taxon>Fungi</taxon>
        <taxon>Dikarya</taxon>
        <taxon>Ascomycota</taxon>
        <taxon>Pezizomycotina</taxon>
        <taxon>Sordariomycetes</taxon>
        <taxon>Hypocreomycetidae</taxon>
        <taxon>Glomerellales</taxon>
        <taxon>Plectosphaerellaceae</taxon>
        <taxon>Verticillium</taxon>
    </lineage>
</organism>
<dbReference type="InterPro" id="IPR001126">
    <property type="entry name" value="UmuC"/>
</dbReference>
<evidence type="ECO:0000256" key="11">
    <source>
        <dbReference type="ARBA" id="ARBA00022842"/>
    </source>
</evidence>
<dbReference type="GO" id="GO:0005634">
    <property type="term" value="C:nucleus"/>
    <property type="evidence" value="ECO:0007669"/>
    <property type="project" value="UniProtKB-SubCell"/>
</dbReference>
<comment type="cofactor">
    <cofactor evidence="1">
        <name>Mg(2+)</name>
        <dbReference type="ChEBI" id="CHEBI:18420"/>
    </cofactor>
</comment>
<comment type="caution">
    <text evidence="21">The sequence shown here is derived from an EMBL/GenBank/DDBJ whole genome shotgun (WGS) entry which is preliminary data.</text>
</comment>
<dbReference type="Pfam" id="PF16727">
    <property type="entry name" value="REV1_C"/>
    <property type="match status" value="1"/>
</dbReference>
<dbReference type="Gene3D" id="1.10.150.20">
    <property type="entry name" value="5' to 3' exonuclease, C-terminal subdomain"/>
    <property type="match status" value="1"/>
</dbReference>
<dbReference type="GeneID" id="39609682"/>
<dbReference type="GO" id="GO:0017125">
    <property type="term" value="F:deoxycytidyl transferase activity"/>
    <property type="evidence" value="ECO:0007669"/>
    <property type="project" value="TreeGrafter"/>
</dbReference>
<evidence type="ECO:0000256" key="1">
    <source>
        <dbReference type="ARBA" id="ARBA00001946"/>
    </source>
</evidence>
<dbReference type="SUPFAM" id="SSF100879">
    <property type="entry name" value="Lesion bypass DNA polymerase (Y-family), little finger domain"/>
    <property type="match status" value="1"/>
</dbReference>
<evidence type="ECO:0000256" key="4">
    <source>
        <dbReference type="ARBA" id="ARBA00010945"/>
    </source>
</evidence>
<evidence type="ECO:0000313" key="21">
    <source>
        <dbReference type="EMBL" id="RNJ60842.1"/>
    </source>
</evidence>
<feature type="domain" description="UmuC" evidence="20">
    <location>
        <begin position="401"/>
        <end position="599"/>
    </location>
</feature>
<evidence type="ECO:0000259" key="19">
    <source>
        <dbReference type="PROSITE" id="PS50172"/>
    </source>
</evidence>